<evidence type="ECO:0000256" key="1">
    <source>
        <dbReference type="ARBA" id="ARBA00009820"/>
    </source>
</evidence>
<feature type="signal peptide" evidence="2">
    <location>
        <begin position="1"/>
        <end position="20"/>
    </location>
</feature>
<comment type="similarity">
    <text evidence="1">Belongs to the TolB family.</text>
</comment>
<keyword evidence="2" id="KW-0732">Signal</keyword>
<feature type="chain" id="PRO_5047289366" evidence="2">
    <location>
        <begin position="21"/>
        <end position="499"/>
    </location>
</feature>
<dbReference type="Gene3D" id="2.120.10.30">
    <property type="entry name" value="TolB, C-terminal domain"/>
    <property type="match status" value="1"/>
</dbReference>
<dbReference type="PANTHER" id="PTHR36842:SF1">
    <property type="entry name" value="PROTEIN TOLB"/>
    <property type="match status" value="1"/>
</dbReference>
<protein>
    <submittedName>
        <fullName evidence="3">TolB family protein</fullName>
    </submittedName>
</protein>
<dbReference type="InterPro" id="IPR011042">
    <property type="entry name" value="6-blade_b-propeller_TolB-like"/>
</dbReference>
<evidence type="ECO:0000256" key="2">
    <source>
        <dbReference type="SAM" id="SignalP"/>
    </source>
</evidence>
<dbReference type="Proteomes" id="UP000660024">
    <property type="component" value="Unassembled WGS sequence"/>
</dbReference>
<dbReference type="InterPro" id="IPR011659">
    <property type="entry name" value="WD40"/>
</dbReference>
<dbReference type="Pfam" id="PF07676">
    <property type="entry name" value="PD40"/>
    <property type="match status" value="5"/>
</dbReference>
<accession>A0ABS1BLZ1</accession>
<sequence length="499" mass="55323">MKSKLLLLGLLMSIFMEVKAQVPNAKIGSFDQFLNIGKPKIKGSASYNEPSQTYLISGTGSNIWFSQDSFSFLSKKMSGDFIIQTQVKFIGEGHELHRKAGLMIRTSTAPNSATVVCALHGDGLASLQYRTSAGAILKEVKMTIKAPDVLQLEKKGNTYTMYAAHFGEIYQTEILNDIDLGENVVAGLFVCPHTNKFAEEAEFSNTRIFNPAPANLIQYKDYLGSALEIMDVSTGHREVISNYKGSFQAPNWTPDGKSLIYNQEGKLYNFDINSRIATVINTDFANKNNNDHVLSLDGKQIGISNQSEDGGKSNVYTVPVTGGVPKRITAKSPSYFHGWSPDNLSLIYTGERNGQFDIYKTDPNGSKEIQLTNTKGLDDGSEYSPDGKTIYFCSTRTGLMQVWKMDPNGKNQTQLTFDDYNNWFPHVSPDGKWLVFITFSKDVPADKHPFYERVYIRLMPVEGGQAKVISYLYGGQGTMNVPSWSPDGKKIAFVSNGTF</sequence>
<gene>
    <name evidence="3" type="ORF">I5M32_13150</name>
</gene>
<dbReference type="PANTHER" id="PTHR36842">
    <property type="entry name" value="PROTEIN TOLB HOMOLOG"/>
    <property type="match status" value="1"/>
</dbReference>
<comment type="caution">
    <text evidence="3">The sequence shown here is derived from an EMBL/GenBank/DDBJ whole genome shotgun (WGS) entry which is preliminary data.</text>
</comment>
<dbReference type="Gene3D" id="2.60.120.200">
    <property type="match status" value="1"/>
</dbReference>
<dbReference type="EMBL" id="JAEHFY010000019">
    <property type="protein sequence ID" value="MBK0383909.1"/>
    <property type="molecule type" value="Genomic_DNA"/>
</dbReference>
<dbReference type="SUPFAM" id="SSF82171">
    <property type="entry name" value="DPP6 N-terminal domain-like"/>
    <property type="match status" value="1"/>
</dbReference>
<proteinExistence type="inferred from homology"/>
<organism evidence="3 4">
    <name type="scientific">Pedobacter segetis</name>
    <dbReference type="NCBI Taxonomy" id="2793069"/>
    <lineage>
        <taxon>Bacteria</taxon>
        <taxon>Pseudomonadati</taxon>
        <taxon>Bacteroidota</taxon>
        <taxon>Sphingobacteriia</taxon>
        <taxon>Sphingobacteriales</taxon>
        <taxon>Sphingobacteriaceae</taxon>
        <taxon>Pedobacter</taxon>
    </lineage>
</organism>
<evidence type="ECO:0000313" key="3">
    <source>
        <dbReference type="EMBL" id="MBK0383909.1"/>
    </source>
</evidence>
<keyword evidence="4" id="KW-1185">Reference proteome</keyword>
<name>A0ABS1BLZ1_9SPHI</name>
<reference evidence="3 4" key="1">
    <citation type="submission" date="2020-12" db="EMBL/GenBank/DDBJ databases">
        <title>Bacterial novel species Pedobacter sp. SD-b isolated from soil.</title>
        <authorList>
            <person name="Jung H.-Y."/>
        </authorList>
    </citation>
    <scope>NUCLEOTIDE SEQUENCE [LARGE SCALE GENOMIC DNA]</scope>
    <source>
        <strain evidence="3 4">SD-b</strain>
    </source>
</reference>
<evidence type="ECO:0000313" key="4">
    <source>
        <dbReference type="Proteomes" id="UP000660024"/>
    </source>
</evidence>
<dbReference type="RefSeq" id="WP_200587141.1">
    <property type="nucleotide sequence ID" value="NZ_JAEHFY010000019.1"/>
</dbReference>